<dbReference type="GO" id="GO:0046872">
    <property type="term" value="F:metal ion binding"/>
    <property type="evidence" value="ECO:0007669"/>
    <property type="project" value="UniProtKB-KW"/>
</dbReference>
<dbReference type="Gene3D" id="3.20.20.370">
    <property type="entry name" value="Glycoside hydrolase/deacetylase"/>
    <property type="match status" value="1"/>
</dbReference>
<dbReference type="InterPro" id="IPR050248">
    <property type="entry name" value="Polysacc_deacetylase_ArnD"/>
</dbReference>
<organism evidence="5 6">
    <name type="scientific">Salana multivorans</name>
    <dbReference type="NCBI Taxonomy" id="120377"/>
    <lineage>
        <taxon>Bacteria</taxon>
        <taxon>Bacillati</taxon>
        <taxon>Actinomycetota</taxon>
        <taxon>Actinomycetes</taxon>
        <taxon>Micrococcales</taxon>
        <taxon>Beutenbergiaceae</taxon>
        <taxon>Salana</taxon>
    </lineage>
</organism>
<feature type="signal peptide" evidence="3">
    <location>
        <begin position="1"/>
        <end position="33"/>
    </location>
</feature>
<dbReference type="Pfam" id="PF01522">
    <property type="entry name" value="Polysacc_deac_1"/>
    <property type="match status" value="1"/>
</dbReference>
<dbReference type="GO" id="GO:0016810">
    <property type="term" value="F:hydrolase activity, acting on carbon-nitrogen (but not peptide) bonds"/>
    <property type="evidence" value="ECO:0007669"/>
    <property type="project" value="InterPro"/>
</dbReference>
<evidence type="ECO:0000256" key="1">
    <source>
        <dbReference type="ARBA" id="ARBA00022723"/>
    </source>
</evidence>
<feature type="domain" description="NodB homology" evidence="4">
    <location>
        <begin position="241"/>
        <end position="417"/>
    </location>
</feature>
<dbReference type="AlphaFoldDB" id="A0A3N2DA15"/>
<evidence type="ECO:0000256" key="2">
    <source>
        <dbReference type="ARBA" id="ARBA00022801"/>
    </source>
</evidence>
<dbReference type="SUPFAM" id="SSF88713">
    <property type="entry name" value="Glycoside hydrolase/deacetylase"/>
    <property type="match status" value="1"/>
</dbReference>
<dbReference type="PROSITE" id="PS51257">
    <property type="entry name" value="PROKAR_LIPOPROTEIN"/>
    <property type="match status" value="1"/>
</dbReference>
<keyword evidence="6" id="KW-1185">Reference proteome</keyword>
<keyword evidence="3" id="KW-0732">Signal</keyword>
<accession>A0A3N2DA15</accession>
<name>A0A3N2DA15_9MICO</name>
<sequence>MTVRTRRTWLTRALALAAGSALLLVGCSSPSGSGDDEVEPVDVTSATAPALVDPASLGWESADASALAAYPALAELAGDCGVEVVAAARQVLGVRCSSDAGASVLYSDTTSDQVWSAADLVVEDGRTRLADSLVAAGAAASADAPGLLDDLRFDAAGNLLVVMGDGTTWQVPATEAGELLSDGGRVVRGAVRAGGDFTGSSAQAPAGAPVVAAASLQLPPPAAKPRGTGGGGGDVDCSVLKCLAITFDDGPGPYTEKLLDILAARDAKATFFMLGSLVGGRPDTVKRMVDEGHEVANHSWNHPDLRTLDAAGVASQMSRTQDAIEAASGVRPDLMRPPYGATNDTVLSVLRDQGLAVINWDVDTEDWKNRNVAETTSRALSGAHQGAIILFHDIHPSTVDAAPGIIDALQSQGYTLVTVGNLLGETTPGTKYFSAK</sequence>
<dbReference type="EMBL" id="RKHQ01000001">
    <property type="protein sequence ID" value="ROR96553.1"/>
    <property type="molecule type" value="Genomic_DNA"/>
</dbReference>
<proteinExistence type="predicted"/>
<evidence type="ECO:0000256" key="3">
    <source>
        <dbReference type="SAM" id="SignalP"/>
    </source>
</evidence>
<dbReference type="PROSITE" id="PS51677">
    <property type="entry name" value="NODB"/>
    <property type="match status" value="1"/>
</dbReference>
<evidence type="ECO:0000313" key="6">
    <source>
        <dbReference type="Proteomes" id="UP000275356"/>
    </source>
</evidence>
<dbReference type="GO" id="GO:0016020">
    <property type="term" value="C:membrane"/>
    <property type="evidence" value="ECO:0007669"/>
    <property type="project" value="TreeGrafter"/>
</dbReference>
<feature type="chain" id="PRO_5018314382" evidence="3">
    <location>
        <begin position="34"/>
        <end position="436"/>
    </location>
</feature>
<keyword evidence="2" id="KW-0378">Hydrolase</keyword>
<keyword evidence="1" id="KW-0479">Metal-binding</keyword>
<dbReference type="InterPro" id="IPR011330">
    <property type="entry name" value="Glyco_hydro/deAcase_b/a-brl"/>
</dbReference>
<dbReference type="GO" id="GO:0005975">
    <property type="term" value="P:carbohydrate metabolic process"/>
    <property type="evidence" value="ECO:0007669"/>
    <property type="project" value="InterPro"/>
</dbReference>
<reference evidence="5 6" key="1">
    <citation type="submission" date="2018-11" db="EMBL/GenBank/DDBJ databases">
        <title>Sequencing the genomes of 1000 actinobacteria strains.</title>
        <authorList>
            <person name="Klenk H.-P."/>
        </authorList>
    </citation>
    <scope>NUCLEOTIDE SEQUENCE [LARGE SCALE GENOMIC DNA]</scope>
    <source>
        <strain evidence="5 6">DSM 13521</strain>
    </source>
</reference>
<gene>
    <name evidence="5" type="ORF">EDD28_1138</name>
</gene>
<comment type="caution">
    <text evidence="5">The sequence shown here is derived from an EMBL/GenBank/DDBJ whole genome shotgun (WGS) entry which is preliminary data.</text>
</comment>
<dbReference type="InterPro" id="IPR002509">
    <property type="entry name" value="NODB_dom"/>
</dbReference>
<dbReference type="PANTHER" id="PTHR10587">
    <property type="entry name" value="GLYCOSYL TRANSFERASE-RELATED"/>
    <property type="match status" value="1"/>
</dbReference>
<protein>
    <submittedName>
        <fullName evidence="5">Peptidoglycan/xylan/chitin deacetylase (PgdA/CDA1 family)</fullName>
    </submittedName>
</protein>
<dbReference type="PANTHER" id="PTHR10587:SF133">
    <property type="entry name" value="CHITIN DEACETYLASE 1-RELATED"/>
    <property type="match status" value="1"/>
</dbReference>
<evidence type="ECO:0000259" key="4">
    <source>
        <dbReference type="PROSITE" id="PS51677"/>
    </source>
</evidence>
<dbReference type="OrthoDB" id="9797391at2"/>
<evidence type="ECO:0000313" key="5">
    <source>
        <dbReference type="EMBL" id="ROR96553.1"/>
    </source>
</evidence>
<dbReference type="CDD" id="cd10954">
    <property type="entry name" value="CE4_CtAXE_like"/>
    <property type="match status" value="1"/>
</dbReference>
<dbReference type="Proteomes" id="UP000275356">
    <property type="component" value="Unassembled WGS sequence"/>
</dbReference>
<dbReference type="RefSeq" id="WP_123738715.1">
    <property type="nucleotide sequence ID" value="NZ_RKHQ01000001.1"/>
</dbReference>